<dbReference type="AlphaFoldDB" id="A0A432YM30"/>
<gene>
    <name evidence="1" type="ORF">CWI73_11005</name>
</gene>
<dbReference type="GO" id="GO:0003677">
    <property type="term" value="F:DNA binding"/>
    <property type="evidence" value="ECO:0007669"/>
    <property type="project" value="UniProtKB-KW"/>
</dbReference>
<keyword evidence="1" id="KW-0238">DNA-binding</keyword>
<accession>A0A432YM30</accession>
<reference evidence="1 2" key="1">
    <citation type="journal article" date="2011" name="Front. Microbiol.">
        <title>Genomic signatures of strain selection and enhancement in Bacillus atrophaeus var. globigii, a historical biowarfare simulant.</title>
        <authorList>
            <person name="Gibbons H.S."/>
            <person name="Broomall S.M."/>
            <person name="McNew L.A."/>
            <person name="Daligault H."/>
            <person name="Chapman C."/>
            <person name="Bruce D."/>
            <person name="Karavis M."/>
            <person name="Krepps M."/>
            <person name="McGregor P.A."/>
            <person name="Hong C."/>
            <person name="Park K.H."/>
            <person name="Akmal A."/>
            <person name="Feldman A."/>
            <person name="Lin J.S."/>
            <person name="Chang W.E."/>
            <person name="Higgs B.W."/>
            <person name="Demirev P."/>
            <person name="Lindquist J."/>
            <person name="Liem A."/>
            <person name="Fochler E."/>
            <person name="Read T.D."/>
            <person name="Tapia R."/>
            <person name="Johnson S."/>
            <person name="Bishop-Lilly K.A."/>
            <person name="Detter C."/>
            <person name="Han C."/>
            <person name="Sozhamannan S."/>
            <person name="Rosenzweig C.N."/>
            <person name="Skowronski E.W."/>
        </authorList>
    </citation>
    <scope>NUCLEOTIDE SEQUENCE [LARGE SCALE GENOMIC DNA]</scope>
    <source>
        <strain evidence="1 2">TPS4-2</strain>
    </source>
</reference>
<organism evidence="1 2">
    <name type="scientific">Idiomarina piscisalsi</name>
    <dbReference type="NCBI Taxonomy" id="1096243"/>
    <lineage>
        <taxon>Bacteria</taxon>
        <taxon>Pseudomonadati</taxon>
        <taxon>Pseudomonadota</taxon>
        <taxon>Gammaproteobacteria</taxon>
        <taxon>Alteromonadales</taxon>
        <taxon>Idiomarinaceae</taxon>
        <taxon>Idiomarina</taxon>
    </lineage>
</organism>
<sequence>MNDYDFTLKFVVPVTISSDEITDSLYGGGCDDAIIGVGVPGRLALNFMREAASARDAIKSAISDVQKSLPQAVLVEIGPDLVGLSDAGEQLKMSRQYLRKVRDKELAKFPLPMHEGNPSLWHLYHLLEYFKQEKRKAISENDMEVAKAAMLLNYEHQKQRVY</sequence>
<name>A0A432YM30_9GAMM</name>
<comment type="caution">
    <text evidence="1">The sequence shown here is derived from an EMBL/GenBank/DDBJ whole genome shotgun (WGS) entry which is preliminary data.</text>
</comment>
<evidence type="ECO:0000313" key="2">
    <source>
        <dbReference type="Proteomes" id="UP000288361"/>
    </source>
</evidence>
<dbReference type="Proteomes" id="UP000288361">
    <property type="component" value="Unassembled WGS sequence"/>
</dbReference>
<dbReference type="RefSeq" id="WP_126752823.1">
    <property type="nucleotide sequence ID" value="NZ_JBHUMT010000003.1"/>
</dbReference>
<evidence type="ECO:0000313" key="1">
    <source>
        <dbReference type="EMBL" id="RUO61992.1"/>
    </source>
</evidence>
<dbReference type="EMBL" id="PIQA01000013">
    <property type="protein sequence ID" value="RUO61992.1"/>
    <property type="molecule type" value="Genomic_DNA"/>
</dbReference>
<proteinExistence type="predicted"/>
<protein>
    <submittedName>
        <fullName evidence="1">DNA-binding protein</fullName>
    </submittedName>
</protein>